<dbReference type="EMBL" id="LSBI01000020">
    <property type="protein sequence ID" value="OAQ71474.1"/>
    <property type="molecule type" value="Genomic_DNA"/>
</dbReference>
<evidence type="ECO:0000256" key="2">
    <source>
        <dbReference type="SAM" id="Phobius"/>
    </source>
</evidence>
<gene>
    <name evidence="4" type="ORF">Purlil1_1296</name>
    <name evidence="5" type="ORF">VFPFJ_11015</name>
</gene>
<evidence type="ECO:0000313" key="6">
    <source>
        <dbReference type="Proteomes" id="UP000078340"/>
    </source>
</evidence>
<reference evidence="4 7" key="3">
    <citation type="journal article" date="2024" name="Microbiol. Resour. Announc.">
        <title>Genome annotations for the ascomycete fungi Trichoderma harzianum, Trichoderma aggressivum, and Purpureocillium lilacinum.</title>
        <authorList>
            <person name="Beijen E.P.W."/>
            <person name="Ohm R.A."/>
        </authorList>
    </citation>
    <scope>NUCLEOTIDE SEQUENCE [LARGE SCALE GENOMIC DNA]</scope>
    <source>
        <strain evidence="4 7">CBS 150709</strain>
    </source>
</reference>
<evidence type="ECO:0000313" key="7">
    <source>
        <dbReference type="Proteomes" id="UP001287286"/>
    </source>
</evidence>
<protein>
    <submittedName>
        <fullName evidence="5">Syndecan domain-containing protein</fullName>
    </submittedName>
</protein>
<dbReference type="RefSeq" id="XP_018173315.1">
    <property type="nucleotide sequence ID" value="XM_018328082.1"/>
</dbReference>
<feature type="compositionally biased region" description="Polar residues" evidence="1">
    <location>
        <begin position="178"/>
        <end position="191"/>
    </location>
</feature>
<feature type="region of interest" description="Disordered" evidence="1">
    <location>
        <begin position="178"/>
        <end position="213"/>
    </location>
</feature>
<comment type="caution">
    <text evidence="5">The sequence shown here is derived from an EMBL/GenBank/DDBJ whole genome shotgun (WGS) entry which is preliminary data.</text>
</comment>
<evidence type="ECO:0000313" key="5">
    <source>
        <dbReference type="EMBL" id="OAQ71474.1"/>
    </source>
</evidence>
<dbReference type="OMA" id="ARITKCT"/>
<feature type="transmembrane region" description="Helical" evidence="2">
    <location>
        <begin position="222"/>
        <end position="247"/>
    </location>
</feature>
<keyword evidence="3" id="KW-0732">Signal</keyword>
<reference evidence="4" key="2">
    <citation type="submission" date="2023-11" db="EMBL/GenBank/DDBJ databases">
        <authorList>
            <person name="Beijen E."/>
            <person name="Ohm R.A."/>
        </authorList>
    </citation>
    <scope>NUCLEOTIDE SEQUENCE</scope>
    <source>
        <strain evidence="4">CBS 150709</strain>
    </source>
</reference>
<accession>A0A179G0U4</accession>
<feature type="chain" id="PRO_5043136942" evidence="3">
    <location>
        <begin position="23"/>
        <end position="354"/>
    </location>
</feature>
<proteinExistence type="predicted"/>
<dbReference type="GeneID" id="28893131"/>
<evidence type="ECO:0000256" key="3">
    <source>
        <dbReference type="SAM" id="SignalP"/>
    </source>
</evidence>
<sequence>MPFAAVLPWVVLGLCRPSLGAALTIPDDAARPVITPAPEFPLNPRGEYSALSSTCGYLNGDPRKPRFAPSGSACNWSSTYWGFCATSDLDKCTIYATCIDSYGCNGGCPGTTKSKDYTAITCPSGQYCSTALLSYNVQQTNAIGSYTFVTCGVEAATAHYIVSPTMLLVDTSAVPTSTASQGQVTSSSKSTAPAGASPDGSPTSSPAQPSIIASGSQQQSSVAAIAGGVVGALAVLCGSAFAIFFLVRRNRRKSEKSNSAGATGDGDDQMDDKTQIVSIGYRAQDDSRINTDVDARSELPADVMSRDSPVTGDIRSMCFSMPPSTTDSVVLPPWAASELPVQYSRMSHRAEMPG</sequence>
<keyword evidence="2" id="KW-0812">Transmembrane</keyword>
<evidence type="ECO:0000313" key="4">
    <source>
        <dbReference type="EMBL" id="KAK4094691.1"/>
    </source>
</evidence>
<dbReference type="Proteomes" id="UP001287286">
    <property type="component" value="Unassembled WGS sequence"/>
</dbReference>
<evidence type="ECO:0000256" key="1">
    <source>
        <dbReference type="SAM" id="MobiDB-lite"/>
    </source>
</evidence>
<dbReference type="CDD" id="cd12087">
    <property type="entry name" value="TM_EGFR-like"/>
    <property type="match status" value="1"/>
</dbReference>
<keyword evidence="2" id="KW-0472">Membrane</keyword>
<reference evidence="5 6" key="1">
    <citation type="submission" date="2016-02" db="EMBL/GenBank/DDBJ databases">
        <title>Biosynthesis of antibiotic leucinostatins and their inhibition on Phytophthora in bio-control Purpureocillium lilacinum.</title>
        <authorList>
            <person name="Wang G."/>
            <person name="Liu Z."/>
            <person name="Lin R."/>
            <person name="Li E."/>
            <person name="Mao Z."/>
            <person name="Ling J."/>
            <person name="Yin W."/>
            <person name="Xie B."/>
        </authorList>
    </citation>
    <scope>NUCLEOTIDE SEQUENCE [LARGE SCALE GENOMIC DNA]</scope>
    <source>
        <strain evidence="5">PLFJ-1</strain>
    </source>
</reference>
<feature type="signal peptide" evidence="3">
    <location>
        <begin position="1"/>
        <end position="22"/>
    </location>
</feature>
<dbReference type="OrthoDB" id="3547571at2759"/>
<keyword evidence="7" id="KW-1185">Reference proteome</keyword>
<keyword evidence="2" id="KW-1133">Transmembrane helix</keyword>
<dbReference type="EMBL" id="JAWRVI010000003">
    <property type="protein sequence ID" value="KAK4094691.1"/>
    <property type="molecule type" value="Genomic_DNA"/>
</dbReference>
<dbReference type="KEGG" id="plj:28893131"/>
<name>A0A179G0U4_PURLI</name>
<organism evidence="5 6">
    <name type="scientific">Purpureocillium lilacinum</name>
    <name type="common">Paecilomyces lilacinus</name>
    <dbReference type="NCBI Taxonomy" id="33203"/>
    <lineage>
        <taxon>Eukaryota</taxon>
        <taxon>Fungi</taxon>
        <taxon>Dikarya</taxon>
        <taxon>Ascomycota</taxon>
        <taxon>Pezizomycotina</taxon>
        <taxon>Sordariomycetes</taxon>
        <taxon>Hypocreomycetidae</taxon>
        <taxon>Hypocreales</taxon>
        <taxon>Ophiocordycipitaceae</taxon>
        <taxon>Purpureocillium</taxon>
    </lineage>
</organism>
<dbReference type="Proteomes" id="UP000078340">
    <property type="component" value="Unassembled WGS sequence"/>
</dbReference>
<dbReference type="AlphaFoldDB" id="A0A179G0U4"/>